<dbReference type="RefSeq" id="WP_338093867.1">
    <property type="nucleotide sequence ID" value="NZ_JAWDKA010000003.1"/>
</dbReference>
<evidence type="ECO:0000256" key="1">
    <source>
        <dbReference type="SAM" id="Phobius"/>
    </source>
</evidence>
<evidence type="ECO:0000313" key="3">
    <source>
        <dbReference type="Proteomes" id="UP001273136"/>
    </source>
</evidence>
<keyword evidence="3" id="KW-1185">Reference proteome</keyword>
<dbReference type="AlphaFoldDB" id="A0AAE4MC84"/>
<accession>A0AAE4MC84</accession>
<dbReference type="Proteomes" id="UP001273136">
    <property type="component" value="Unassembled WGS sequence"/>
</dbReference>
<keyword evidence="1" id="KW-0812">Transmembrane</keyword>
<comment type="caution">
    <text evidence="2">The sequence shown here is derived from an EMBL/GenBank/DDBJ whole genome shotgun (WGS) entry which is preliminary data.</text>
</comment>
<keyword evidence="1" id="KW-1133">Transmembrane helix</keyword>
<name>A0AAE4MC84_9EURY</name>
<feature type="transmembrane region" description="Helical" evidence="1">
    <location>
        <begin position="53"/>
        <end position="74"/>
    </location>
</feature>
<gene>
    <name evidence="2" type="ORF">McpAg1_06570</name>
</gene>
<protein>
    <submittedName>
        <fullName evidence="2">Uncharacterized protein</fullName>
    </submittedName>
</protein>
<reference evidence="2" key="1">
    <citation type="submission" date="2023-06" db="EMBL/GenBank/DDBJ databases">
        <title>Genome sequence of Methancorpusculaceae sp. Ag1.</title>
        <authorList>
            <person name="Protasov E."/>
            <person name="Platt K."/>
            <person name="Poehlein A."/>
            <person name="Daniel R."/>
            <person name="Brune A."/>
        </authorList>
    </citation>
    <scope>NUCLEOTIDE SEQUENCE</scope>
    <source>
        <strain evidence="2">Ag1</strain>
    </source>
</reference>
<keyword evidence="1" id="KW-0472">Membrane</keyword>
<proteinExistence type="predicted"/>
<sequence>MFQKYETKPSGLIFGGVFALILSIFGLQAFNNYLLTTSEVIMNEMYITIAGDIIGIAVGLLGLAMLISGIYYAIKARKEPKCEDQ</sequence>
<evidence type="ECO:0000313" key="2">
    <source>
        <dbReference type="EMBL" id="MDV0441466.1"/>
    </source>
</evidence>
<organism evidence="2 3">
    <name type="scientific">Methanorbis furvi</name>
    <dbReference type="NCBI Taxonomy" id="3028299"/>
    <lineage>
        <taxon>Archaea</taxon>
        <taxon>Methanobacteriati</taxon>
        <taxon>Methanobacteriota</taxon>
        <taxon>Stenosarchaea group</taxon>
        <taxon>Methanomicrobia</taxon>
        <taxon>Methanomicrobiales</taxon>
        <taxon>Methanocorpusculaceae</taxon>
        <taxon>Methanorbis</taxon>
    </lineage>
</organism>
<dbReference type="EMBL" id="JAWDKA010000003">
    <property type="protein sequence ID" value="MDV0441466.1"/>
    <property type="molecule type" value="Genomic_DNA"/>
</dbReference>
<feature type="transmembrane region" description="Helical" evidence="1">
    <location>
        <begin position="12"/>
        <end position="33"/>
    </location>
</feature>